<comment type="subcellular location">
    <subcellularLocation>
        <location evidence="1">Cell envelope</location>
    </subcellularLocation>
</comment>
<evidence type="ECO:0000256" key="3">
    <source>
        <dbReference type="SAM" id="Coils"/>
    </source>
</evidence>
<dbReference type="PROSITE" id="PS51257">
    <property type="entry name" value="PROKAR_LIPOPROTEIN"/>
    <property type="match status" value="1"/>
</dbReference>
<dbReference type="Gene3D" id="2.40.50.100">
    <property type="match status" value="1"/>
</dbReference>
<proteinExistence type="predicted"/>
<dbReference type="GO" id="GO:0030313">
    <property type="term" value="C:cell envelope"/>
    <property type="evidence" value="ECO:0007669"/>
    <property type="project" value="UniProtKB-SubCell"/>
</dbReference>
<protein>
    <submittedName>
        <fullName evidence="5">HlyD family efflux transporter periplasmic adaptor subunit</fullName>
    </submittedName>
</protein>
<dbReference type="InterPro" id="IPR058792">
    <property type="entry name" value="Beta-barrel_RND_2"/>
</dbReference>
<keyword evidence="2 3" id="KW-0175">Coiled coil</keyword>
<feature type="domain" description="CusB-like beta-barrel" evidence="4">
    <location>
        <begin position="236"/>
        <end position="306"/>
    </location>
</feature>
<dbReference type="Proteomes" id="UP000291981">
    <property type="component" value="Unassembled WGS sequence"/>
</dbReference>
<dbReference type="OrthoDB" id="869610at2"/>
<evidence type="ECO:0000256" key="2">
    <source>
        <dbReference type="ARBA" id="ARBA00023054"/>
    </source>
</evidence>
<reference evidence="5 6" key="1">
    <citation type="submission" date="2019-02" db="EMBL/GenBank/DDBJ databases">
        <title>Draft genome sequence of Muricauda sp. 176CP4-71.</title>
        <authorList>
            <person name="Park J.-S."/>
        </authorList>
    </citation>
    <scope>NUCLEOTIDE SEQUENCE [LARGE SCALE GENOMIC DNA]</scope>
    <source>
        <strain evidence="5 6">176CP4-71</strain>
    </source>
</reference>
<keyword evidence="6" id="KW-1185">Reference proteome</keyword>
<dbReference type="SUPFAM" id="SSF111369">
    <property type="entry name" value="HlyD-like secretion proteins"/>
    <property type="match status" value="1"/>
</dbReference>
<feature type="coiled-coil region" evidence="3">
    <location>
        <begin position="155"/>
        <end position="193"/>
    </location>
</feature>
<evidence type="ECO:0000259" key="4">
    <source>
        <dbReference type="Pfam" id="PF25954"/>
    </source>
</evidence>
<sequence length="364" mass="40649">MTTKLNLFITVFVVIALLGCNNEDGRILPKKTAITESVYASVTIQPDSLYQAYAAVAGILDHNLVEEGDTVMKGQPILQIINSSPKLGAENARLAYELAKENYNGSAAILKSIEEEIEAATLKFTNDSINYFRQQNLWNKKIGSKADYDNRKLAYELSRNNLQVLKSKYNRTQNELETQLKQAENNYKTSQIATEDFTVSSKIDGKVYALYKNPGEIVTTMEPLASLGRREVFIIEMLVDEVDIVKIRKGQKVIITLDAYNSEVFEAKVNKIYPKKDERSQTFTIEAVFMDPPEILYPGLAGEANIVIAQKSEALVIPKAYLMDGNQIQTEDGPITVDIGLQSLDEVEITNGLEADTYILKPSQ</sequence>
<dbReference type="AlphaFoldDB" id="A0A4Q8QJ07"/>
<evidence type="ECO:0000313" key="5">
    <source>
        <dbReference type="EMBL" id="TAI48439.1"/>
    </source>
</evidence>
<dbReference type="Gene3D" id="2.40.30.170">
    <property type="match status" value="1"/>
</dbReference>
<dbReference type="InterPro" id="IPR050465">
    <property type="entry name" value="UPF0194_transport"/>
</dbReference>
<dbReference type="RefSeq" id="WP_130608465.1">
    <property type="nucleotide sequence ID" value="NZ_SGIU01000001.1"/>
</dbReference>
<evidence type="ECO:0000313" key="6">
    <source>
        <dbReference type="Proteomes" id="UP000291981"/>
    </source>
</evidence>
<dbReference type="PANTHER" id="PTHR32347:SF23">
    <property type="entry name" value="BLL5650 PROTEIN"/>
    <property type="match status" value="1"/>
</dbReference>
<evidence type="ECO:0000256" key="1">
    <source>
        <dbReference type="ARBA" id="ARBA00004196"/>
    </source>
</evidence>
<accession>A0A4Q8QJ07</accession>
<gene>
    <name evidence="5" type="ORF">EW142_01135</name>
</gene>
<comment type="caution">
    <text evidence="5">The sequence shown here is derived from an EMBL/GenBank/DDBJ whole genome shotgun (WGS) entry which is preliminary data.</text>
</comment>
<organism evidence="5 6">
    <name type="scientific">Flagellimonas allohymeniacidonis</name>
    <dbReference type="NCBI Taxonomy" id="2517819"/>
    <lineage>
        <taxon>Bacteria</taxon>
        <taxon>Pseudomonadati</taxon>
        <taxon>Bacteroidota</taxon>
        <taxon>Flavobacteriia</taxon>
        <taxon>Flavobacteriales</taxon>
        <taxon>Flavobacteriaceae</taxon>
        <taxon>Flagellimonas</taxon>
    </lineage>
</organism>
<name>A0A4Q8QJ07_9FLAO</name>
<dbReference type="Pfam" id="PF25954">
    <property type="entry name" value="Beta-barrel_RND_2"/>
    <property type="match status" value="1"/>
</dbReference>
<dbReference type="PANTHER" id="PTHR32347">
    <property type="entry name" value="EFFLUX SYSTEM COMPONENT YKNX-RELATED"/>
    <property type="match status" value="1"/>
</dbReference>
<dbReference type="EMBL" id="SGIU01000001">
    <property type="protein sequence ID" value="TAI48439.1"/>
    <property type="molecule type" value="Genomic_DNA"/>
</dbReference>